<reference evidence="1" key="1">
    <citation type="submission" date="2020-05" db="EMBL/GenBank/DDBJ databases">
        <title>Phylogenomic resolution of chytrid fungi.</title>
        <authorList>
            <person name="Stajich J.E."/>
            <person name="Amses K."/>
            <person name="Simmons R."/>
            <person name="Seto K."/>
            <person name="Myers J."/>
            <person name="Bonds A."/>
            <person name="Quandt C.A."/>
            <person name="Barry K."/>
            <person name="Liu P."/>
            <person name="Grigoriev I."/>
            <person name="Longcore J.E."/>
            <person name="James T.Y."/>
        </authorList>
    </citation>
    <scope>NUCLEOTIDE SEQUENCE</scope>
    <source>
        <strain evidence="1">JEL0318</strain>
    </source>
</reference>
<dbReference type="Proteomes" id="UP001212841">
    <property type="component" value="Unassembled WGS sequence"/>
</dbReference>
<evidence type="ECO:0000313" key="1">
    <source>
        <dbReference type="EMBL" id="KAJ3050979.1"/>
    </source>
</evidence>
<proteinExistence type="predicted"/>
<dbReference type="AlphaFoldDB" id="A0AAD5SAU7"/>
<name>A0AAD5SAU7_9FUNG</name>
<evidence type="ECO:0000313" key="2">
    <source>
        <dbReference type="Proteomes" id="UP001212841"/>
    </source>
</evidence>
<accession>A0AAD5SAU7</accession>
<organism evidence="1 2">
    <name type="scientific">Rhizophlyctis rosea</name>
    <dbReference type="NCBI Taxonomy" id="64517"/>
    <lineage>
        <taxon>Eukaryota</taxon>
        <taxon>Fungi</taxon>
        <taxon>Fungi incertae sedis</taxon>
        <taxon>Chytridiomycota</taxon>
        <taxon>Chytridiomycota incertae sedis</taxon>
        <taxon>Chytridiomycetes</taxon>
        <taxon>Rhizophlyctidales</taxon>
        <taxon>Rhizophlyctidaceae</taxon>
        <taxon>Rhizophlyctis</taxon>
    </lineage>
</organism>
<protein>
    <submittedName>
        <fullName evidence="1">Uncharacterized protein</fullName>
    </submittedName>
</protein>
<gene>
    <name evidence="1" type="ORF">HK097_008056</name>
</gene>
<comment type="caution">
    <text evidence="1">The sequence shown here is derived from an EMBL/GenBank/DDBJ whole genome shotgun (WGS) entry which is preliminary data.</text>
</comment>
<dbReference type="EMBL" id="JADGJD010000450">
    <property type="protein sequence ID" value="KAJ3050979.1"/>
    <property type="molecule type" value="Genomic_DNA"/>
</dbReference>
<sequence>MSASLGLYTANPIRTFIVKSLERNLQTGRGADTVVKGVKQIGLRFGSDACPAKPALLSLYINEFPRLHSSNPSIQFQTVTDLNSACSISLQFENGKTSSIDMQSVPSSVAAWTKLLAEVAKVEGGSVTSADVAPAEVDKGDGV</sequence>
<keyword evidence="2" id="KW-1185">Reference proteome</keyword>